<dbReference type="Gene3D" id="3.30.70.560">
    <property type="entry name" value="7,8-Dihydro-6-hydroxymethylpterin-pyrophosphokinase HPPK"/>
    <property type="match status" value="1"/>
</dbReference>
<dbReference type="GO" id="GO:0016301">
    <property type="term" value="F:kinase activity"/>
    <property type="evidence" value="ECO:0007669"/>
    <property type="project" value="UniProtKB-KW"/>
</dbReference>
<evidence type="ECO:0000256" key="5">
    <source>
        <dbReference type="ARBA" id="ARBA00022679"/>
    </source>
</evidence>
<evidence type="ECO:0000256" key="8">
    <source>
        <dbReference type="ARBA" id="ARBA00022840"/>
    </source>
</evidence>
<evidence type="ECO:0000256" key="12">
    <source>
        <dbReference type="ARBA" id="ARBA00033413"/>
    </source>
</evidence>
<gene>
    <name evidence="14" type="primary">folK</name>
    <name evidence="14" type="ORF">JIN81_07985</name>
</gene>
<dbReference type="Proteomes" id="UP000658278">
    <property type="component" value="Unassembled WGS sequence"/>
</dbReference>
<dbReference type="RefSeq" id="WP_200278407.1">
    <property type="nucleotide sequence ID" value="NZ_JAENII010000005.1"/>
</dbReference>
<keyword evidence="7" id="KW-0418">Kinase</keyword>
<dbReference type="EMBL" id="JAENII010000005">
    <property type="protein sequence ID" value="MBK1826955.1"/>
    <property type="molecule type" value="Genomic_DNA"/>
</dbReference>
<keyword evidence="9" id="KW-0289">Folate biosynthesis</keyword>
<evidence type="ECO:0000313" key="14">
    <source>
        <dbReference type="EMBL" id="MBK1826955.1"/>
    </source>
</evidence>
<keyword evidence="6" id="KW-0547">Nucleotide-binding</keyword>
<evidence type="ECO:0000256" key="4">
    <source>
        <dbReference type="ARBA" id="ARBA00016218"/>
    </source>
</evidence>
<sequence length="169" mass="18699">MACRTAIALGSNLGDRLAHLQAARDRLQQLALPGDAFLQASIYQTAPVACPDDSPDFLNTVVEFSYPGSPSELLAHTQSIELALGRVRDGTPNAPRTLDLDLLYFGDQQIHLPQLELPHPRLAQRRFVLEPLAEIRPDLIIPGQSQTTRHLLTTLPSSEAPLEKQHSRW</sequence>
<evidence type="ECO:0000256" key="9">
    <source>
        <dbReference type="ARBA" id="ARBA00022909"/>
    </source>
</evidence>
<reference evidence="14" key="1">
    <citation type="submission" date="2021-01" db="EMBL/GenBank/DDBJ databases">
        <title>Modified the classification status of verrucomicrobia.</title>
        <authorList>
            <person name="Feng X."/>
        </authorList>
    </citation>
    <scope>NUCLEOTIDE SEQUENCE</scope>
    <source>
        <strain evidence="14">KCTC 22201</strain>
    </source>
</reference>
<comment type="pathway">
    <text evidence="1">Cofactor biosynthesis; tetrahydrofolate biosynthesis; 2-amino-4-hydroxy-6-hydroxymethyl-7,8-dihydropteridine diphosphate from 7,8-dihydroneopterin triphosphate: step 4/4.</text>
</comment>
<keyword evidence="5 14" id="KW-0808">Transferase</keyword>
<dbReference type="GO" id="GO:0046656">
    <property type="term" value="P:folic acid biosynthetic process"/>
    <property type="evidence" value="ECO:0007669"/>
    <property type="project" value="UniProtKB-KW"/>
</dbReference>
<evidence type="ECO:0000256" key="2">
    <source>
        <dbReference type="ARBA" id="ARBA00005810"/>
    </source>
</evidence>
<dbReference type="InterPro" id="IPR035907">
    <property type="entry name" value="Hppk_sf"/>
</dbReference>
<evidence type="ECO:0000313" key="15">
    <source>
        <dbReference type="Proteomes" id="UP000658278"/>
    </source>
</evidence>
<evidence type="ECO:0000256" key="7">
    <source>
        <dbReference type="ARBA" id="ARBA00022777"/>
    </source>
</evidence>
<evidence type="ECO:0000259" key="13">
    <source>
        <dbReference type="Pfam" id="PF01288"/>
    </source>
</evidence>
<dbReference type="Pfam" id="PF01288">
    <property type="entry name" value="HPPK"/>
    <property type="match status" value="1"/>
</dbReference>
<evidence type="ECO:0000256" key="6">
    <source>
        <dbReference type="ARBA" id="ARBA00022741"/>
    </source>
</evidence>
<name>A0A934VFU9_9BACT</name>
<dbReference type="InterPro" id="IPR000550">
    <property type="entry name" value="Hppk"/>
</dbReference>
<dbReference type="CDD" id="cd00483">
    <property type="entry name" value="HPPK"/>
    <property type="match status" value="1"/>
</dbReference>
<dbReference type="GO" id="GO:0005524">
    <property type="term" value="F:ATP binding"/>
    <property type="evidence" value="ECO:0007669"/>
    <property type="project" value="UniProtKB-KW"/>
</dbReference>
<dbReference type="PANTHER" id="PTHR43071:SF1">
    <property type="entry name" value="2-AMINO-4-HYDROXY-6-HYDROXYMETHYLDIHYDROPTERIDINE PYROPHOSPHOKINASE"/>
    <property type="match status" value="1"/>
</dbReference>
<dbReference type="AlphaFoldDB" id="A0A934VFU9"/>
<dbReference type="GO" id="GO:0003848">
    <property type="term" value="F:2-amino-4-hydroxy-6-hydroxymethyldihydropteridine diphosphokinase activity"/>
    <property type="evidence" value="ECO:0007669"/>
    <property type="project" value="UniProtKB-EC"/>
</dbReference>
<dbReference type="NCBIfam" id="TIGR01498">
    <property type="entry name" value="folK"/>
    <property type="match status" value="1"/>
</dbReference>
<dbReference type="SUPFAM" id="SSF55083">
    <property type="entry name" value="6-hydroxymethyl-7,8-dihydropterin pyrophosphokinase, HPPK"/>
    <property type="match status" value="1"/>
</dbReference>
<evidence type="ECO:0000256" key="10">
    <source>
        <dbReference type="ARBA" id="ARBA00029409"/>
    </source>
</evidence>
<keyword evidence="15" id="KW-1185">Reference proteome</keyword>
<organism evidence="14 15">
    <name type="scientific">Haloferula rosea</name>
    <dbReference type="NCBI Taxonomy" id="490093"/>
    <lineage>
        <taxon>Bacteria</taxon>
        <taxon>Pseudomonadati</taxon>
        <taxon>Verrucomicrobiota</taxon>
        <taxon>Verrucomicrobiia</taxon>
        <taxon>Verrucomicrobiales</taxon>
        <taxon>Verrucomicrobiaceae</taxon>
        <taxon>Haloferula</taxon>
    </lineage>
</organism>
<evidence type="ECO:0000256" key="11">
    <source>
        <dbReference type="ARBA" id="ARBA00029766"/>
    </source>
</evidence>
<feature type="domain" description="7,8-dihydro-6-hydroxymethylpterin-pyrophosphokinase" evidence="13">
    <location>
        <begin position="7"/>
        <end position="137"/>
    </location>
</feature>
<comment type="function">
    <text evidence="10">Catalyzes the transfer of pyrophosphate from adenosine triphosphate (ATP) to 6-hydroxymethyl-7,8-dihydropterin, an enzymatic step in folate biosynthesis pathway.</text>
</comment>
<evidence type="ECO:0000256" key="1">
    <source>
        <dbReference type="ARBA" id="ARBA00005051"/>
    </source>
</evidence>
<comment type="similarity">
    <text evidence="2">Belongs to the HPPK family.</text>
</comment>
<evidence type="ECO:0000256" key="3">
    <source>
        <dbReference type="ARBA" id="ARBA00013253"/>
    </source>
</evidence>
<dbReference type="EC" id="2.7.6.3" evidence="3"/>
<protein>
    <recommendedName>
        <fullName evidence="4">2-amino-4-hydroxy-6-hydroxymethyldihydropteridine pyrophosphokinase</fullName>
        <ecNumber evidence="3">2.7.6.3</ecNumber>
    </recommendedName>
    <alternativeName>
        <fullName evidence="11">6-hydroxymethyl-7,8-dihydropterin pyrophosphokinase</fullName>
    </alternativeName>
    <alternativeName>
        <fullName evidence="12">7,8-dihydro-6-hydroxymethylpterin-pyrophosphokinase</fullName>
    </alternativeName>
</protein>
<proteinExistence type="inferred from homology"/>
<keyword evidence="8" id="KW-0067">ATP-binding</keyword>
<accession>A0A934VFU9</accession>
<comment type="caution">
    <text evidence="14">The sequence shown here is derived from an EMBL/GenBank/DDBJ whole genome shotgun (WGS) entry which is preliminary data.</text>
</comment>
<dbReference type="PANTHER" id="PTHR43071">
    <property type="entry name" value="2-AMINO-4-HYDROXY-6-HYDROXYMETHYLDIHYDROPTERIDINE PYROPHOSPHOKINASE"/>
    <property type="match status" value="1"/>
</dbReference>